<dbReference type="InterPro" id="IPR050924">
    <property type="entry name" value="Peroxiredoxin_BCP/PrxQ"/>
</dbReference>
<evidence type="ECO:0000256" key="2">
    <source>
        <dbReference type="ARBA" id="ARBA00022559"/>
    </source>
</evidence>
<proteinExistence type="inferred from homology"/>
<dbReference type="InterPro" id="IPR013766">
    <property type="entry name" value="Thioredoxin_domain"/>
</dbReference>
<dbReference type="SUPFAM" id="SSF52833">
    <property type="entry name" value="Thioredoxin-like"/>
    <property type="match status" value="1"/>
</dbReference>
<evidence type="ECO:0000256" key="4">
    <source>
        <dbReference type="ARBA" id="ARBA00023002"/>
    </source>
</evidence>
<evidence type="ECO:0000256" key="5">
    <source>
        <dbReference type="ARBA" id="ARBA00023157"/>
    </source>
</evidence>
<dbReference type="PANTHER" id="PTHR42801">
    <property type="entry name" value="THIOREDOXIN-DEPENDENT PEROXIDE REDUCTASE"/>
    <property type="match status" value="1"/>
</dbReference>
<accession>A0A1B9IKV9</accession>
<evidence type="ECO:0000256" key="1">
    <source>
        <dbReference type="ARBA" id="ARBA00013017"/>
    </source>
</evidence>
<evidence type="ECO:0000256" key="8">
    <source>
        <dbReference type="ARBA" id="ARBA00038489"/>
    </source>
</evidence>
<dbReference type="STRING" id="1331196.A0A1B9IKV9"/>
<gene>
    <name evidence="11" type="ORF">L486_06146</name>
</gene>
<dbReference type="InterPro" id="IPR036249">
    <property type="entry name" value="Thioredoxin-like_sf"/>
</dbReference>
<dbReference type="GO" id="GO:0045454">
    <property type="term" value="P:cell redox homeostasis"/>
    <property type="evidence" value="ECO:0007669"/>
    <property type="project" value="TreeGrafter"/>
</dbReference>
<evidence type="ECO:0000259" key="10">
    <source>
        <dbReference type="PROSITE" id="PS51352"/>
    </source>
</evidence>
<dbReference type="EMBL" id="KV700091">
    <property type="protein sequence ID" value="OCF56205.1"/>
    <property type="molecule type" value="Genomic_DNA"/>
</dbReference>
<organism evidence="11 12">
    <name type="scientific">Kwoniella mangroviensis CBS 10435</name>
    <dbReference type="NCBI Taxonomy" id="1331196"/>
    <lineage>
        <taxon>Eukaryota</taxon>
        <taxon>Fungi</taxon>
        <taxon>Dikarya</taxon>
        <taxon>Basidiomycota</taxon>
        <taxon>Agaricomycotina</taxon>
        <taxon>Tremellomycetes</taxon>
        <taxon>Tremellales</taxon>
        <taxon>Cryptococcaceae</taxon>
        <taxon>Kwoniella</taxon>
    </lineage>
</organism>
<feature type="domain" description="Thioredoxin" evidence="10">
    <location>
        <begin position="6"/>
        <end position="155"/>
    </location>
</feature>
<reference evidence="12" key="2">
    <citation type="submission" date="2013-12" db="EMBL/GenBank/DDBJ databases">
        <title>Evolution of pathogenesis and genome organization in the Tremellales.</title>
        <authorList>
            <person name="Cuomo C."/>
            <person name="Litvintseva A."/>
            <person name="Heitman J."/>
            <person name="Chen Y."/>
            <person name="Sun S."/>
            <person name="Springer D."/>
            <person name="Dromer F."/>
            <person name="Young S."/>
            <person name="Zeng Q."/>
            <person name="Chapman S."/>
            <person name="Gujja S."/>
            <person name="Saif S."/>
            <person name="Birren B."/>
        </authorList>
    </citation>
    <scope>NUCLEOTIDE SEQUENCE [LARGE SCALE GENOMIC DNA]</scope>
    <source>
        <strain evidence="12">CBS 10435</strain>
    </source>
</reference>
<keyword evidence="3" id="KW-0049">Antioxidant</keyword>
<name>A0A1B9IKV9_9TREE</name>
<keyword evidence="12" id="KW-1185">Reference proteome</keyword>
<evidence type="ECO:0000256" key="9">
    <source>
        <dbReference type="ARBA" id="ARBA00049091"/>
    </source>
</evidence>
<evidence type="ECO:0000256" key="6">
    <source>
        <dbReference type="ARBA" id="ARBA00023284"/>
    </source>
</evidence>
<reference evidence="11 12" key="1">
    <citation type="submission" date="2013-07" db="EMBL/GenBank/DDBJ databases">
        <title>The Genome Sequence of Kwoniella mangroviensis CBS10435.</title>
        <authorList>
            <consortium name="The Broad Institute Genome Sequencing Platform"/>
            <person name="Cuomo C."/>
            <person name="Litvintseva A."/>
            <person name="Chen Y."/>
            <person name="Heitman J."/>
            <person name="Sun S."/>
            <person name="Springer D."/>
            <person name="Dromer F."/>
            <person name="Young S.K."/>
            <person name="Zeng Q."/>
            <person name="Gargeya S."/>
            <person name="Fitzgerald M."/>
            <person name="Abouelleil A."/>
            <person name="Alvarado L."/>
            <person name="Berlin A.M."/>
            <person name="Chapman S.B."/>
            <person name="Dewar J."/>
            <person name="Goldberg J."/>
            <person name="Griggs A."/>
            <person name="Gujja S."/>
            <person name="Hansen M."/>
            <person name="Howarth C."/>
            <person name="Imamovic A."/>
            <person name="Larimer J."/>
            <person name="McCowan C."/>
            <person name="Murphy C."/>
            <person name="Pearson M."/>
            <person name="Priest M."/>
            <person name="Roberts A."/>
            <person name="Saif S."/>
            <person name="Shea T."/>
            <person name="Sykes S."/>
            <person name="Wortman J."/>
            <person name="Nusbaum C."/>
            <person name="Birren B."/>
        </authorList>
    </citation>
    <scope>NUCLEOTIDE SEQUENCE [LARGE SCALE GENOMIC DNA]</scope>
    <source>
        <strain evidence="11 12">CBS 10435</strain>
    </source>
</reference>
<dbReference type="EC" id="1.11.1.24" evidence="1"/>
<dbReference type="Proteomes" id="UP000092583">
    <property type="component" value="Unassembled WGS sequence"/>
</dbReference>
<evidence type="ECO:0000313" key="12">
    <source>
        <dbReference type="Proteomes" id="UP000092583"/>
    </source>
</evidence>
<dbReference type="InterPro" id="IPR000866">
    <property type="entry name" value="AhpC/TSA"/>
</dbReference>
<keyword evidence="4" id="KW-0560">Oxidoreductase</keyword>
<dbReference type="PROSITE" id="PS51352">
    <property type="entry name" value="THIOREDOXIN_2"/>
    <property type="match status" value="1"/>
</dbReference>
<evidence type="ECO:0000256" key="3">
    <source>
        <dbReference type="ARBA" id="ARBA00022862"/>
    </source>
</evidence>
<evidence type="ECO:0000256" key="7">
    <source>
        <dbReference type="ARBA" id="ARBA00032824"/>
    </source>
</evidence>
<comment type="catalytic activity">
    <reaction evidence="9">
        <text>a hydroperoxide + [thioredoxin]-dithiol = an alcohol + [thioredoxin]-disulfide + H2O</text>
        <dbReference type="Rhea" id="RHEA:62620"/>
        <dbReference type="Rhea" id="RHEA-COMP:10698"/>
        <dbReference type="Rhea" id="RHEA-COMP:10700"/>
        <dbReference type="ChEBI" id="CHEBI:15377"/>
        <dbReference type="ChEBI" id="CHEBI:29950"/>
        <dbReference type="ChEBI" id="CHEBI:30879"/>
        <dbReference type="ChEBI" id="CHEBI:35924"/>
        <dbReference type="ChEBI" id="CHEBI:50058"/>
        <dbReference type="EC" id="1.11.1.24"/>
    </reaction>
</comment>
<keyword evidence="2" id="KW-0575">Peroxidase</keyword>
<dbReference type="OrthoDB" id="338622at2759"/>
<sequence>MVKNSELIGKQAPPLELPSIPNGDLYKLPIGEKPIALFFFPAANTPGCTKEACSFRDAQTQNIVFKRSPNLLVVGISGDATTKQSLFADQYNLPYPILSDVDNSARKLYGVGKAFLGLTPGRETFFIDEKGIVKGVCDKALDVNAHIKFVEQQLLEIEKSQASQAGHTD</sequence>
<protein>
    <recommendedName>
        <fullName evidence="1">thioredoxin-dependent peroxiredoxin</fullName>
        <ecNumber evidence="1">1.11.1.24</ecNumber>
    </recommendedName>
    <alternativeName>
        <fullName evidence="7">Thioredoxin peroxidase</fullName>
    </alternativeName>
</protein>
<dbReference type="CDD" id="cd03017">
    <property type="entry name" value="PRX_BCP"/>
    <property type="match status" value="1"/>
</dbReference>
<dbReference type="Pfam" id="PF00578">
    <property type="entry name" value="AhpC-TSA"/>
    <property type="match status" value="1"/>
</dbReference>
<keyword evidence="5" id="KW-1015">Disulfide bond</keyword>
<evidence type="ECO:0000313" key="11">
    <source>
        <dbReference type="EMBL" id="OCF56205.1"/>
    </source>
</evidence>
<keyword evidence="6" id="KW-0676">Redox-active center</keyword>
<dbReference type="Gene3D" id="3.40.30.10">
    <property type="entry name" value="Glutaredoxin"/>
    <property type="match status" value="1"/>
</dbReference>
<dbReference type="GO" id="GO:0034599">
    <property type="term" value="P:cellular response to oxidative stress"/>
    <property type="evidence" value="ECO:0007669"/>
    <property type="project" value="TreeGrafter"/>
</dbReference>
<dbReference type="GO" id="GO:0005737">
    <property type="term" value="C:cytoplasm"/>
    <property type="evidence" value="ECO:0007669"/>
    <property type="project" value="TreeGrafter"/>
</dbReference>
<dbReference type="GO" id="GO:0008379">
    <property type="term" value="F:thioredoxin peroxidase activity"/>
    <property type="evidence" value="ECO:0007669"/>
    <property type="project" value="TreeGrafter"/>
</dbReference>
<comment type="similarity">
    <text evidence="8">Belongs to the peroxiredoxin family. BCP/PrxQ subfamily.</text>
</comment>
<dbReference type="PANTHER" id="PTHR42801:SF4">
    <property type="entry name" value="AHPC_TSA FAMILY PROTEIN"/>
    <property type="match status" value="1"/>
</dbReference>
<dbReference type="AlphaFoldDB" id="A0A1B9IKV9"/>